<dbReference type="AlphaFoldDB" id="A0AAD9TYU7"/>
<feature type="compositionally biased region" description="Polar residues" evidence="1">
    <location>
        <begin position="105"/>
        <end position="114"/>
    </location>
</feature>
<keyword evidence="3" id="KW-1185">Reference proteome</keyword>
<dbReference type="PANTHER" id="PTHR36380:SF1">
    <property type="entry name" value="OS01G0755100 PROTEIN"/>
    <property type="match status" value="1"/>
</dbReference>
<gene>
    <name evidence="2" type="ORF">Ddye_020009</name>
</gene>
<proteinExistence type="predicted"/>
<protein>
    <submittedName>
        <fullName evidence="2">Uncharacterized protein</fullName>
    </submittedName>
</protein>
<dbReference type="Proteomes" id="UP001280121">
    <property type="component" value="Unassembled WGS sequence"/>
</dbReference>
<name>A0AAD9TYU7_9ROSI</name>
<evidence type="ECO:0000313" key="3">
    <source>
        <dbReference type="Proteomes" id="UP001280121"/>
    </source>
</evidence>
<comment type="caution">
    <text evidence="2">The sequence shown here is derived from an EMBL/GenBank/DDBJ whole genome shotgun (WGS) entry which is preliminary data.</text>
</comment>
<accession>A0AAD9TYU7</accession>
<reference evidence="2" key="1">
    <citation type="journal article" date="2023" name="Plant J.">
        <title>Genome sequences and population genomics provide insights into the demographic history, inbreeding, and mutation load of two 'living fossil' tree species of Dipteronia.</title>
        <authorList>
            <person name="Feng Y."/>
            <person name="Comes H.P."/>
            <person name="Chen J."/>
            <person name="Zhu S."/>
            <person name="Lu R."/>
            <person name="Zhang X."/>
            <person name="Li P."/>
            <person name="Qiu J."/>
            <person name="Olsen K.M."/>
            <person name="Qiu Y."/>
        </authorList>
    </citation>
    <scope>NUCLEOTIDE SEQUENCE</scope>
    <source>
        <strain evidence="2">KIB01</strain>
    </source>
</reference>
<dbReference type="EMBL" id="JANJYI010000006">
    <property type="protein sequence ID" value="KAK2644814.1"/>
    <property type="molecule type" value="Genomic_DNA"/>
</dbReference>
<sequence>MMSFTIFNREGSNSDGVKNGSQLVGELRSLDKQVIQGEPDMLRREKNSGEELHANDVQIRSQSVGNSKLVIRDLTEGEPILLRSEDNVKNLSNIRKGINVDGVQNGSKVVGNSRSQKKEATSGKPVQLRSDNSLVQAFVMLCNYLADFNPSSSTEKLARSSGNSKFVISRKESTQNLQIHSVEGDKIGKRTPEKFEVCLHALGANRDIPTVLRQNNSLRNTEQNTKLAGNTTSKIAHPVGGTEKQKSENIREVLKNLREELLKKRPEVSREINMTELEIPLIMENDGNVEKAEKAEAYTQDLEDICNMLKKKHEEAKELLVLATVNNNNLLIFNHPIYEEKISF</sequence>
<dbReference type="InterPro" id="IPR038777">
    <property type="entry name" value="At4g18490-like"/>
</dbReference>
<evidence type="ECO:0000313" key="2">
    <source>
        <dbReference type="EMBL" id="KAK2644814.1"/>
    </source>
</evidence>
<organism evidence="2 3">
    <name type="scientific">Dipteronia dyeriana</name>
    <dbReference type="NCBI Taxonomy" id="168575"/>
    <lineage>
        <taxon>Eukaryota</taxon>
        <taxon>Viridiplantae</taxon>
        <taxon>Streptophyta</taxon>
        <taxon>Embryophyta</taxon>
        <taxon>Tracheophyta</taxon>
        <taxon>Spermatophyta</taxon>
        <taxon>Magnoliopsida</taxon>
        <taxon>eudicotyledons</taxon>
        <taxon>Gunneridae</taxon>
        <taxon>Pentapetalae</taxon>
        <taxon>rosids</taxon>
        <taxon>malvids</taxon>
        <taxon>Sapindales</taxon>
        <taxon>Sapindaceae</taxon>
        <taxon>Hippocastanoideae</taxon>
        <taxon>Acereae</taxon>
        <taxon>Dipteronia</taxon>
    </lineage>
</organism>
<evidence type="ECO:0000256" key="1">
    <source>
        <dbReference type="SAM" id="MobiDB-lite"/>
    </source>
</evidence>
<dbReference type="PANTHER" id="PTHR36380">
    <property type="entry name" value="BNAA03G58330D PROTEIN"/>
    <property type="match status" value="1"/>
</dbReference>
<feature type="region of interest" description="Disordered" evidence="1">
    <location>
        <begin position="105"/>
        <end position="126"/>
    </location>
</feature>